<feature type="transmembrane region" description="Helical" evidence="7">
    <location>
        <begin position="87"/>
        <end position="106"/>
    </location>
</feature>
<feature type="domain" description="ResB-like" evidence="8">
    <location>
        <begin position="28"/>
        <end position="301"/>
    </location>
</feature>
<feature type="transmembrane region" description="Helical" evidence="7">
    <location>
        <begin position="21"/>
        <end position="43"/>
    </location>
</feature>
<keyword evidence="4 6" id="KW-1133">Transmembrane helix</keyword>
<organism evidence="9 10">
    <name type="scientific">Cyanobacterium stanieri (strain ATCC 29140 / PCC 7202)</name>
    <dbReference type="NCBI Taxonomy" id="292563"/>
    <lineage>
        <taxon>Bacteria</taxon>
        <taxon>Bacillati</taxon>
        <taxon>Cyanobacteriota</taxon>
        <taxon>Cyanophyceae</taxon>
        <taxon>Oscillatoriophycideae</taxon>
        <taxon>Chroococcales</taxon>
        <taxon>Geminocystaceae</taxon>
        <taxon>Cyanobacterium</taxon>
    </lineage>
</organism>
<evidence type="ECO:0000256" key="5">
    <source>
        <dbReference type="ARBA" id="ARBA00023136"/>
    </source>
</evidence>
<feature type="domain" description="ResB-like" evidence="8">
    <location>
        <begin position="348"/>
        <end position="437"/>
    </location>
</feature>
<dbReference type="EMBL" id="CP003940">
    <property type="protein sequence ID" value="AFZ48521.1"/>
    <property type="molecule type" value="Genomic_DNA"/>
</dbReference>
<evidence type="ECO:0000313" key="9">
    <source>
        <dbReference type="EMBL" id="AFZ48521.1"/>
    </source>
</evidence>
<dbReference type="HAMAP" id="MF_01392">
    <property type="entry name" value="CytC_Ccs1"/>
    <property type="match status" value="1"/>
</dbReference>
<evidence type="ECO:0000256" key="2">
    <source>
        <dbReference type="ARBA" id="ARBA00022692"/>
    </source>
</evidence>
<feature type="transmembrane region" description="Helical" evidence="7">
    <location>
        <begin position="389"/>
        <end position="408"/>
    </location>
</feature>
<dbReference type="STRING" id="292563.Cyast_2578"/>
<dbReference type="InterPro" id="IPR007816">
    <property type="entry name" value="ResB-like_domain"/>
</dbReference>
<comment type="similarity">
    <text evidence="6">Belongs to the Ccs1/CcsB family.</text>
</comment>
<dbReference type="Proteomes" id="UP000010483">
    <property type="component" value="Chromosome"/>
</dbReference>
<evidence type="ECO:0000256" key="3">
    <source>
        <dbReference type="ARBA" id="ARBA00022748"/>
    </source>
</evidence>
<comment type="subunit">
    <text evidence="6">May interact with CcsA.</text>
</comment>
<dbReference type="InterPro" id="IPR023494">
    <property type="entry name" value="Cyt_c_bgen_Ccs1/CcsB/ResB"/>
</dbReference>
<reference evidence="10" key="1">
    <citation type="journal article" date="2013" name="Proc. Natl. Acad. Sci. U.S.A.">
        <title>Improving the coverage of the cyanobacterial phylum using diversity-driven genome sequencing.</title>
        <authorList>
            <person name="Shih P.M."/>
            <person name="Wu D."/>
            <person name="Latifi A."/>
            <person name="Axen S.D."/>
            <person name="Fewer D.P."/>
            <person name="Talla E."/>
            <person name="Calteau A."/>
            <person name="Cai F."/>
            <person name="Tandeau de Marsac N."/>
            <person name="Rippka R."/>
            <person name="Herdman M."/>
            <person name="Sivonen K."/>
            <person name="Coursin T."/>
            <person name="Laurent T."/>
            <person name="Goodwin L."/>
            <person name="Nolan M."/>
            <person name="Davenport K.W."/>
            <person name="Han C.S."/>
            <person name="Rubin E.M."/>
            <person name="Eisen J.A."/>
            <person name="Woyke T."/>
            <person name="Gugger M."/>
            <person name="Kerfeld C.A."/>
        </authorList>
    </citation>
    <scope>NUCLEOTIDE SEQUENCE [LARGE SCALE GENOMIC DNA]</scope>
    <source>
        <strain evidence="10">ATCC 29140 / PCC 7202</strain>
    </source>
</reference>
<gene>
    <name evidence="6" type="primary">ccsB</name>
    <name evidence="6" type="synonym">ccs1</name>
    <name evidence="9" type="ordered locus">Cyast_2578</name>
</gene>
<evidence type="ECO:0000259" key="8">
    <source>
        <dbReference type="Pfam" id="PF05140"/>
    </source>
</evidence>
<evidence type="ECO:0000256" key="7">
    <source>
        <dbReference type="SAM" id="Phobius"/>
    </source>
</evidence>
<dbReference type="eggNOG" id="COG1333">
    <property type="taxonomic scope" value="Bacteria"/>
</dbReference>
<keyword evidence="5 6" id="KW-0472">Membrane</keyword>
<keyword evidence="6" id="KW-0793">Thylakoid</keyword>
<comment type="function">
    <text evidence="6">Required during biogenesis of c-type cytochromes (cytochrome c6 and cytochrome f) at the step of heme attachment.</text>
</comment>
<dbReference type="HOGENOM" id="CLU_034630_0_0_3"/>
<evidence type="ECO:0000256" key="1">
    <source>
        <dbReference type="ARBA" id="ARBA00004141"/>
    </source>
</evidence>
<feature type="transmembrane region" description="Helical" evidence="7">
    <location>
        <begin position="176"/>
        <end position="199"/>
    </location>
</feature>
<keyword evidence="2 6" id="KW-0812">Transmembrane</keyword>
<dbReference type="GO" id="GO:0017004">
    <property type="term" value="P:cytochrome complex assembly"/>
    <property type="evidence" value="ECO:0007669"/>
    <property type="project" value="UniProtKB-UniRule"/>
</dbReference>
<dbReference type="Pfam" id="PF05140">
    <property type="entry name" value="ResB"/>
    <property type="match status" value="2"/>
</dbReference>
<dbReference type="AlphaFoldDB" id="K9YNK0"/>
<accession>K9YNK0</accession>
<evidence type="ECO:0000313" key="10">
    <source>
        <dbReference type="Proteomes" id="UP000010483"/>
    </source>
</evidence>
<evidence type="ECO:0000256" key="6">
    <source>
        <dbReference type="HAMAP-Rule" id="MF_01392"/>
    </source>
</evidence>
<protein>
    <recommendedName>
        <fullName evidence="6">Cytochrome c biogenesis protein CcsB</fullName>
    </recommendedName>
</protein>
<keyword evidence="10" id="KW-1185">Reference proteome</keyword>
<sequence>MSISSPSENLSFSIYKLSRKLLAIIADLRLAIVLLLAIALFSISGTVIEQNQGISYYQENYPENPALWGFLTWQVLLNIGLDHVYTTWWFLSILVLFGTSLIACTFRRQLPALKAAKIWKYYRQPREFNKLALSAELSINGLSEIKENLGKKGYKIHHDNDVLYAQKGIIGRIGPIIVHIGMIVILLGAIWGAFTGFFAQEMIAEGETFTIKNFIEAGALTNLKKPQNFAVKVNDFRIDYTAQGAVDQFYSDLSIVNQEGQEVENKTIFVNQPLRYKGVTFYQTSWGIAGVKVQLNNSPIFQLPMAELETKGKGRIWGTWIPTTPDMTNGVSLITKDLQGTMFIYDMSGQLVGATRPGMPVEVNGVNLKVLDLIGSTGLQIKSDPGVPIVYLGFALLMVGVVMSYVSFSQVWVLEKDNATFVGGKTNRAQVAFEREIVTIINSLG</sequence>
<proteinExistence type="inferred from homology"/>
<dbReference type="PANTHER" id="PTHR31566:SF0">
    <property type="entry name" value="CYTOCHROME C BIOGENESIS PROTEIN CCS1, CHLOROPLASTIC"/>
    <property type="match status" value="1"/>
</dbReference>
<dbReference type="KEGG" id="csn:Cyast_2578"/>
<name>K9YNK0_CYASC</name>
<keyword evidence="3 6" id="KW-0201">Cytochrome c-type biogenesis</keyword>
<dbReference type="GO" id="GO:0031676">
    <property type="term" value="C:plasma membrane-derived thylakoid membrane"/>
    <property type="evidence" value="ECO:0007669"/>
    <property type="project" value="UniProtKB-SubCell"/>
</dbReference>
<evidence type="ECO:0000256" key="4">
    <source>
        <dbReference type="ARBA" id="ARBA00022989"/>
    </source>
</evidence>
<comment type="subcellular location">
    <subcellularLocation>
        <location evidence="6">Cellular thylakoid membrane</location>
        <topology evidence="6">Multi-pass membrane protein</topology>
    </subcellularLocation>
    <subcellularLocation>
        <location evidence="1">Membrane</location>
        <topology evidence="1">Multi-pass membrane protein</topology>
    </subcellularLocation>
</comment>
<dbReference type="PATRIC" id="fig|292563.3.peg.2695"/>
<dbReference type="PANTHER" id="PTHR31566">
    <property type="entry name" value="CYTOCHROME C BIOGENESIS PROTEIN CCS1, CHLOROPLASTIC"/>
    <property type="match status" value="1"/>
</dbReference>